<reference evidence="3 4" key="1">
    <citation type="submission" date="2018-11" db="EMBL/GenBank/DDBJ databases">
        <title>Novel Erysipelotrichaceae bacterium isolated from small intestine of a swine.</title>
        <authorList>
            <person name="Kim J.S."/>
            <person name="Choe H."/>
            <person name="Lee Y.R."/>
            <person name="Kim K.M."/>
            <person name="Park D.S."/>
        </authorList>
    </citation>
    <scope>NUCLEOTIDE SEQUENCE [LARGE SCALE GENOMIC DNA]</scope>
    <source>
        <strain evidence="3 4">SG0102</strain>
    </source>
</reference>
<dbReference type="GO" id="GO:0004113">
    <property type="term" value="F:2',3'-cyclic-nucleotide 3'-phosphodiesterase activity"/>
    <property type="evidence" value="ECO:0007669"/>
    <property type="project" value="TreeGrafter"/>
</dbReference>
<protein>
    <recommendedName>
        <fullName evidence="5">Metallophosphoesterase</fullName>
    </recommendedName>
</protein>
<dbReference type="NCBIfam" id="TIGR00282">
    <property type="entry name" value="TIGR00282 family metallophosphoesterase"/>
    <property type="match status" value="1"/>
</dbReference>
<dbReference type="InParanoid" id="A0A3G9JJC7"/>
<dbReference type="OrthoDB" id="9801109at2"/>
<sequence length="262" mass="29162">MNILMIGDVFGKTGRRLLKEVMPTIVKERSIDMVIVNGENVTHGKGLNRNHYNELCEDGVDVITMGNHTYSKKELFDYIDDADRLVVPLNRPRALPGVGSRVVEKQGRKIRVTNLLGLAFMDPKTANPFEVIDDLLENDDSDIHIVDFHAEATAEKRAFAMYVDGRVDAVLGTHTHVATADERLLPKGTAFITDVGMTGPYDSVIGCEAESIIERDLKGIMTPFKVVEDVGQLRGVILHFNKKNQCTGIERVTVDPDHPIKR</sequence>
<evidence type="ECO:0008006" key="5">
    <source>
        <dbReference type="Google" id="ProtNLM"/>
    </source>
</evidence>
<organism evidence="3 4">
    <name type="scientific">Intestinibaculum porci</name>
    <dbReference type="NCBI Taxonomy" id="2487118"/>
    <lineage>
        <taxon>Bacteria</taxon>
        <taxon>Bacillati</taxon>
        <taxon>Bacillota</taxon>
        <taxon>Erysipelotrichia</taxon>
        <taxon>Erysipelotrichales</taxon>
        <taxon>Erysipelotrichaceae</taxon>
        <taxon>Intestinibaculum</taxon>
    </lineage>
</organism>
<dbReference type="Pfam" id="PF13277">
    <property type="entry name" value="YmdB"/>
    <property type="match status" value="1"/>
</dbReference>
<dbReference type="InterPro" id="IPR005235">
    <property type="entry name" value="YmdB-like"/>
</dbReference>
<name>A0A3G9JJC7_9FIRM</name>
<dbReference type="RefSeq" id="WP_125118958.1">
    <property type="nucleotide sequence ID" value="NZ_AP019309.1"/>
</dbReference>
<keyword evidence="4" id="KW-1185">Reference proteome</keyword>
<evidence type="ECO:0000313" key="4">
    <source>
        <dbReference type="Proteomes" id="UP000268059"/>
    </source>
</evidence>
<evidence type="ECO:0000313" key="3">
    <source>
        <dbReference type="EMBL" id="BBH26051.1"/>
    </source>
</evidence>
<keyword evidence="2" id="KW-0479">Metal-binding</keyword>
<feature type="binding site" evidence="2">
    <location>
        <position position="174"/>
    </location>
    <ligand>
        <name>Fe cation</name>
        <dbReference type="ChEBI" id="CHEBI:24875"/>
        <label>2</label>
    </ligand>
</feature>
<proteinExistence type="predicted"/>
<dbReference type="EMBL" id="AP019309">
    <property type="protein sequence ID" value="BBH26051.1"/>
    <property type="molecule type" value="Genomic_DNA"/>
</dbReference>
<gene>
    <name evidence="3" type="primary">ymdB</name>
    <name evidence="3" type="ORF">SG0102_09850</name>
</gene>
<accession>A0A3G9JJC7</accession>
<feature type="binding site" evidence="2">
    <location>
        <position position="39"/>
    </location>
    <ligand>
        <name>Fe cation</name>
        <dbReference type="ChEBI" id="CHEBI:24875"/>
        <label>1</label>
    </ligand>
</feature>
<feature type="binding site" evidence="2">
    <location>
        <position position="176"/>
    </location>
    <ligand>
        <name>Fe cation</name>
        <dbReference type="ChEBI" id="CHEBI:24875"/>
        <label>1</label>
    </ligand>
</feature>
<feature type="binding site" evidence="2">
    <location>
        <position position="67"/>
    </location>
    <ligand>
        <name>Fe cation</name>
        <dbReference type="ChEBI" id="CHEBI:24875"/>
        <label>2</label>
    </ligand>
</feature>
<feature type="binding site" evidence="2">
    <location>
        <position position="39"/>
    </location>
    <ligand>
        <name>Fe cation</name>
        <dbReference type="ChEBI" id="CHEBI:24875"/>
        <label>2</label>
    </ligand>
</feature>
<evidence type="ECO:0000256" key="1">
    <source>
        <dbReference type="PIRSR" id="PIRSR004789-50"/>
    </source>
</evidence>
<dbReference type="KEGG" id="ebm:SG0102_09850"/>
<feature type="active site" description="Proton donor" evidence="1">
    <location>
        <position position="68"/>
    </location>
</feature>
<dbReference type="GO" id="GO:0046872">
    <property type="term" value="F:metal ion binding"/>
    <property type="evidence" value="ECO:0007669"/>
    <property type="project" value="UniProtKB-KW"/>
</dbReference>
<dbReference type="PANTHER" id="PTHR36303">
    <property type="entry name" value="2',3'-CYCLIC-NUCLEOTIDE 2'-PHOSPHODIESTERASE"/>
    <property type="match status" value="1"/>
</dbReference>
<evidence type="ECO:0000256" key="2">
    <source>
        <dbReference type="PIRSR" id="PIRSR004789-51"/>
    </source>
</evidence>
<dbReference type="InterPro" id="IPR029052">
    <property type="entry name" value="Metallo-depent_PP-like"/>
</dbReference>
<dbReference type="SUPFAM" id="SSF56300">
    <property type="entry name" value="Metallo-dependent phosphatases"/>
    <property type="match status" value="1"/>
</dbReference>
<dbReference type="PANTHER" id="PTHR36303:SF1">
    <property type="entry name" value="2',3'-CYCLIC-NUCLEOTIDE 2'-PHOSPHODIESTERASE"/>
    <property type="match status" value="1"/>
</dbReference>
<feature type="binding site" evidence="2">
    <location>
        <position position="8"/>
    </location>
    <ligand>
        <name>Fe cation</name>
        <dbReference type="ChEBI" id="CHEBI:24875"/>
        <label>1</label>
    </ligand>
</feature>
<dbReference type="Proteomes" id="UP000268059">
    <property type="component" value="Chromosome"/>
</dbReference>
<dbReference type="FunCoup" id="A0A3G9JJC7">
    <property type="interactions" value="63"/>
</dbReference>
<dbReference type="PIRSF" id="PIRSF004789">
    <property type="entry name" value="DR1281"/>
    <property type="match status" value="1"/>
</dbReference>
<feature type="binding site" evidence="2">
    <location>
        <position position="40"/>
    </location>
    <ligand>
        <name>Fe cation</name>
        <dbReference type="ChEBI" id="CHEBI:24875"/>
        <label>1</label>
    </ligand>
</feature>
<feature type="binding site" evidence="2">
    <location>
        <position position="149"/>
    </location>
    <ligand>
        <name>Fe cation</name>
        <dbReference type="ChEBI" id="CHEBI:24875"/>
        <label>2</label>
    </ligand>
</feature>
<dbReference type="Gene3D" id="3.60.21.10">
    <property type="match status" value="1"/>
</dbReference>
<dbReference type="AlphaFoldDB" id="A0A3G9JJC7"/>